<reference evidence="2" key="1">
    <citation type="submission" date="2018-02" db="EMBL/GenBank/DDBJ databases">
        <authorList>
            <person name="Cohen D.B."/>
            <person name="Kent A.D."/>
        </authorList>
    </citation>
    <scope>NUCLEOTIDE SEQUENCE</scope>
</reference>
<protein>
    <recommendedName>
        <fullName evidence="1">PGG domain-containing protein</fullName>
    </recommendedName>
</protein>
<dbReference type="InterPro" id="IPR026961">
    <property type="entry name" value="PGG_dom"/>
</dbReference>
<proteinExistence type="predicted"/>
<feature type="domain" description="PGG" evidence="1">
    <location>
        <begin position="89"/>
        <end position="131"/>
    </location>
</feature>
<sequence>MQAVSHLLAWAPQVFCVNIKNLEGKTALDILQEQTQVNREMKVKLCRAKALMASSLPTVTSYADYLMQPKVKFGRFLTIYACDVIRIFDEKCNALLVVSVLLITVTYQAVLNPPRGLWQDDYKPETNQTQWNTTAAYEAGEHPLV</sequence>
<dbReference type="AlphaFoldDB" id="A0A2N9FUC7"/>
<evidence type="ECO:0000259" key="1">
    <source>
        <dbReference type="Pfam" id="PF13962"/>
    </source>
</evidence>
<accession>A0A2N9FUC7</accession>
<evidence type="ECO:0000313" key="2">
    <source>
        <dbReference type="EMBL" id="SPC90765.1"/>
    </source>
</evidence>
<dbReference type="EMBL" id="OIVN01001176">
    <property type="protein sequence ID" value="SPC90765.1"/>
    <property type="molecule type" value="Genomic_DNA"/>
</dbReference>
<name>A0A2N9FUC7_FAGSY</name>
<dbReference type="Pfam" id="PF13962">
    <property type="entry name" value="PGG"/>
    <property type="match status" value="1"/>
</dbReference>
<organism evidence="2">
    <name type="scientific">Fagus sylvatica</name>
    <name type="common">Beechnut</name>
    <dbReference type="NCBI Taxonomy" id="28930"/>
    <lineage>
        <taxon>Eukaryota</taxon>
        <taxon>Viridiplantae</taxon>
        <taxon>Streptophyta</taxon>
        <taxon>Embryophyta</taxon>
        <taxon>Tracheophyta</taxon>
        <taxon>Spermatophyta</taxon>
        <taxon>Magnoliopsida</taxon>
        <taxon>eudicotyledons</taxon>
        <taxon>Gunneridae</taxon>
        <taxon>Pentapetalae</taxon>
        <taxon>rosids</taxon>
        <taxon>fabids</taxon>
        <taxon>Fagales</taxon>
        <taxon>Fagaceae</taxon>
        <taxon>Fagus</taxon>
    </lineage>
</organism>
<gene>
    <name evidence="2" type="ORF">FSB_LOCUS18647</name>
</gene>